<evidence type="ECO:0000256" key="2">
    <source>
        <dbReference type="SAM" id="MobiDB-lite"/>
    </source>
</evidence>
<dbReference type="Pfam" id="PF02493">
    <property type="entry name" value="MORN"/>
    <property type="match status" value="2"/>
</dbReference>
<evidence type="ECO:0000313" key="3">
    <source>
        <dbReference type="EMBL" id="CAI9968291.1"/>
    </source>
</evidence>
<accession>A0AA86UXB1</accession>
<dbReference type="SMART" id="SM00698">
    <property type="entry name" value="MORN"/>
    <property type="match status" value="2"/>
</dbReference>
<proteinExistence type="predicted"/>
<organism evidence="3">
    <name type="scientific">Hexamita inflata</name>
    <dbReference type="NCBI Taxonomy" id="28002"/>
    <lineage>
        <taxon>Eukaryota</taxon>
        <taxon>Metamonada</taxon>
        <taxon>Diplomonadida</taxon>
        <taxon>Hexamitidae</taxon>
        <taxon>Hexamitinae</taxon>
        <taxon>Hexamita</taxon>
    </lineage>
</organism>
<dbReference type="EMBL" id="CAXDID020000152">
    <property type="protein sequence ID" value="CAL6041871.1"/>
    <property type="molecule type" value="Genomic_DNA"/>
</dbReference>
<dbReference type="Gene3D" id="2.20.110.10">
    <property type="entry name" value="Histone H3 K4-specific methyltransferase SET7/9 N-terminal domain"/>
    <property type="match status" value="1"/>
</dbReference>
<dbReference type="InterPro" id="IPR003409">
    <property type="entry name" value="MORN"/>
</dbReference>
<protein>
    <recommendedName>
        <fullName evidence="6">MORN repeat protein</fullName>
    </recommendedName>
</protein>
<feature type="region of interest" description="Disordered" evidence="2">
    <location>
        <begin position="606"/>
        <end position="662"/>
    </location>
</feature>
<gene>
    <name evidence="4" type="ORF">HINF_LOCUS39318</name>
    <name evidence="3" type="ORF">HINF_LOCUS55936</name>
</gene>
<dbReference type="AlphaFoldDB" id="A0AA86UXB1"/>
<reference evidence="4 5" key="2">
    <citation type="submission" date="2024-07" db="EMBL/GenBank/DDBJ databases">
        <authorList>
            <person name="Akdeniz Z."/>
        </authorList>
    </citation>
    <scope>NUCLEOTIDE SEQUENCE [LARGE SCALE GENOMIC DNA]</scope>
</reference>
<keyword evidence="5" id="KW-1185">Reference proteome</keyword>
<dbReference type="EMBL" id="CATOUU010001035">
    <property type="protein sequence ID" value="CAI9968291.1"/>
    <property type="molecule type" value="Genomic_DNA"/>
</dbReference>
<name>A0AA86UXB1_9EUKA</name>
<sequence>MWRNTPSNAFAPSNAPETRQTMVTQDYAYFGGLFRGFKSGFGTIIFNDNSVYSGSFHEDQFSGNGTFIYANGAVLSGAFSRGELVQGTVTFQGQTNEIKGGLWRHMFGQVVADAPRQPQVAPSQVPPQPRYDGAFEQEVLTTMKHLAHTTQTVQLDVTRMQGELQKQSQRQEATSQVVQNLRKQMISFKNSVEDPFFQPPLVTDYPPVPPQIRPPPPPAPNQFTTVSVSTPFTKAVIQKLADKIKDKFPEDKMNVLANKILLLIPSQKAEEVVNKLLKIKVEGKPLQVSTSAVPVQNAAQNVEKSSPLNIEEVLVEQQVIKEQQMKVVVDNQLFAAVYIQCDETEFVKLMKELGLNKYEQIEIQQKQTYIIPLEEAELSQLKNNQYKLDGIQHQIVINDQMQKNSEPTENAANNETNNEVIDKCEHNQCTEECQEKFVQIYVNVSAFTQKAADKIVATLQGSLSEQETAQIQGKQIVLTVKESNAQKVQKRIVKIKVNEQTLTFTNETKSAEEKEVKQVKEKPQDAFEYITVHLEEFPAGTAQKLLQFVKSKLPDVNSEIVNADIVIQSPKSKTAEIVATLKLMAINKQKPQITVSTSEQIPEANTFEPKQEKTAQNNSQSEQIPESEQKSENTFDPDPQSRNQTEKIPESISELQSQSNPFEADQTQIVTENNLFGALFVQSTEEELIALMKKLNLELYNLIKLNETEMFIVPLEKGVNLAAINENAHDIQYQLIVNGQFKE</sequence>
<reference evidence="3" key="1">
    <citation type="submission" date="2023-06" db="EMBL/GenBank/DDBJ databases">
        <authorList>
            <person name="Kurt Z."/>
        </authorList>
    </citation>
    <scope>NUCLEOTIDE SEQUENCE</scope>
</reference>
<evidence type="ECO:0000256" key="1">
    <source>
        <dbReference type="ARBA" id="ARBA00022737"/>
    </source>
</evidence>
<feature type="compositionally biased region" description="Polar residues" evidence="2">
    <location>
        <begin position="614"/>
        <end position="626"/>
    </location>
</feature>
<comment type="caution">
    <text evidence="3">The sequence shown here is derived from an EMBL/GenBank/DDBJ whole genome shotgun (WGS) entry which is preliminary data.</text>
</comment>
<evidence type="ECO:0000313" key="5">
    <source>
        <dbReference type="Proteomes" id="UP001642409"/>
    </source>
</evidence>
<evidence type="ECO:0000313" key="4">
    <source>
        <dbReference type="EMBL" id="CAL6041871.1"/>
    </source>
</evidence>
<feature type="compositionally biased region" description="Polar residues" evidence="2">
    <location>
        <begin position="653"/>
        <end position="662"/>
    </location>
</feature>
<dbReference type="Proteomes" id="UP001642409">
    <property type="component" value="Unassembled WGS sequence"/>
</dbReference>
<keyword evidence="1" id="KW-0677">Repeat</keyword>
<dbReference type="SUPFAM" id="SSF82185">
    <property type="entry name" value="Histone H3 K4-specific methyltransferase SET7/9 N-terminal domain"/>
    <property type="match status" value="1"/>
</dbReference>
<evidence type="ECO:0008006" key="6">
    <source>
        <dbReference type="Google" id="ProtNLM"/>
    </source>
</evidence>